<gene>
    <name evidence="2" type="ORF">MTBBW1_1860005</name>
</gene>
<name>A0A1W1HAU7_9BACT</name>
<dbReference type="EMBL" id="FWEV01000097">
    <property type="protein sequence ID" value="SLM29515.1"/>
    <property type="molecule type" value="Genomic_DNA"/>
</dbReference>
<evidence type="ECO:0000259" key="1">
    <source>
        <dbReference type="Pfam" id="PF07238"/>
    </source>
</evidence>
<evidence type="ECO:0000313" key="3">
    <source>
        <dbReference type="Proteomes" id="UP000191931"/>
    </source>
</evidence>
<dbReference type="Pfam" id="PF07238">
    <property type="entry name" value="PilZ"/>
    <property type="match status" value="1"/>
</dbReference>
<dbReference type="GO" id="GO:0035438">
    <property type="term" value="F:cyclic-di-GMP binding"/>
    <property type="evidence" value="ECO:0007669"/>
    <property type="project" value="InterPro"/>
</dbReference>
<dbReference type="InterPro" id="IPR009875">
    <property type="entry name" value="PilZ_domain"/>
</dbReference>
<dbReference type="Proteomes" id="UP000191931">
    <property type="component" value="Unassembled WGS sequence"/>
</dbReference>
<feature type="domain" description="PilZ" evidence="1">
    <location>
        <begin position="132"/>
        <end position="229"/>
    </location>
</feature>
<protein>
    <recommendedName>
        <fullName evidence="1">PilZ domain-containing protein</fullName>
    </recommendedName>
</protein>
<sequence>MSINLYEKNDSIFVCHNCGFKQVTIKTTPPPKHEKSIFKSNFISITMTMNVYEKKNPVFTCPNCGSKQFTDKEPVIYKHEESIFKCPHCHFEQTFNIAPFIEKGKKNISVKCRCKEVSEITIESSKDPNKELRKDFRKEVSLKGSCLIEKTNKKCEIVLVRNISRSGLRMDYFIMDKKCMAELEPEDIVTIEFELDDSKRHLVKKRCIVRFKMEGYIGVEFIDDEYAREIGMFLW</sequence>
<organism evidence="2 3">
    <name type="scientific">Desulfamplus magnetovallimortis</name>
    <dbReference type="NCBI Taxonomy" id="1246637"/>
    <lineage>
        <taxon>Bacteria</taxon>
        <taxon>Pseudomonadati</taxon>
        <taxon>Thermodesulfobacteriota</taxon>
        <taxon>Desulfobacteria</taxon>
        <taxon>Desulfobacterales</taxon>
        <taxon>Desulfobacteraceae</taxon>
        <taxon>Desulfamplus</taxon>
    </lineage>
</organism>
<keyword evidence="3" id="KW-1185">Reference proteome</keyword>
<dbReference type="OrthoDB" id="5511523at2"/>
<reference evidence="2 3" key="1">
    <citation type="submission" date="2017-03" db="EMBL/GenBank/DDBJ databases">
        <authorList>
            <person name="Afonso C.L."/>
            <person name="Miller P.J."/>
            <person name="Scott M.A."/>
            <person name="Spackman E."/>
            <person name="Goraichik I."/>
            <person name="Dimitrov K.M."/>
            <person name="Suarez D.L."/>
            <person name="Swayne D.E."/>
        </authorList>
    </citation>
    <scope>NUCLEOTIDE SEQUENCE [LARGE SCALE GENOMIC DNA]</scope>
    <source>
        <strain evidence="2">PRJEB14757</strain>
    </source>
</reference>
<proteinExistence type="predicted"/>
<dbReference type="AlphaFoldDB" id="A0A1W1HAU7"/>
<evidence type="ECO:0000313" key="2">
    <source>
        <dbReference type="EMBL" id="SLM29515.1"/>
    </source>
</evidence>
<accession>A0A1W1HAU7</accession>
<dbReference type="RefSeq" id="WP_080806531.1">
    <property type="nucleotide sequence ID" value="NZ_LT828554.1"/>
</dbReference>